<dbReference type="Proteomes" id="UP001162030">
    <property type="component" value="Chromosome"/>
</dbReference>
<keyword evidence="2" id="KW-1185">Reference proteome</keyword>
<protein>
    <submittedName>
        <fullName evidence="1">Uncharacterized protein</fullName>
    </submittedName>
</protein>
<proteinExistence type="predicted"/>
<evidence type="ECO:0000313" key="1">
    <source>
        <dbReference type="EMBL" id="CAI8730389.1"/>
    </source>
</evidence>
<name>A0ABN8WWX1_9GAMM</name>
<evidence type="ECO:0000313" key="2">
    <source>
        <dbReference type="Proteomes" id="UP001162030"/>
    </source>
</evidence>
<dbReference type="EMBL" id="OX458333">
    <property type="protein sequence ID" value="CAI8730389.1"/>
    <property type="molecule type" value="Genomic_DNA"/>
</dbReference>
<accession>A0ABN8WWX1</accession>
<reference evidence="1 2" key="1">
    <citation type="submission" date="2023-03" db="EMBL/GenBank/DDBJ databases">
        <authorList>
            <person name="Pearce D."/>
        </authorList>
    </citation>
    <scope>NUCLEOTIDE SEQUENCE [LARGE SCALE GENOMIC DNA]</scope>
    <source>
        <strain evidence="1">Msz</strain>
    </source>
</reference>
<sequence length="160" mass="17822">MARYFRTHAAGLAETVALIAPDGKTLCGRLDRFEDRKAAQLLSAFAIEEQIVLEHVLIEDGSKDHEIQAAQRRLIETLGLVGRLYTLDSLRLQKKRLKLSLPPGDISWCNSRAISPNYESLCERSVARSPQLSRPIRFIWTGVIGLSSVPPDSGPCRRAL</sequence>
<dbReference type="RefSeq" id="WP_084162068.1">
    <property type="nucleotide sequence ID" value="NZ_OX458333.1"/>
</dbReference>
<gene>
    <name evidence="1" type="ORF">MSZNOR_0270</name>
</gene>
<organism evidence="1 2">
    <name type="scientific">Methylocaldum szegediense</name>
    <dbReference type="NCBI Taxonomy" id="73780"/>
    <lineage>
        <taxon>Bacteria</taxon>
        <taxon>Pseudomonadati</taxon>
        <taxon>Pseudomonadota</taxon>
        <taxon>Gammaproteobacteria</taxon>
        <taxon>Methylococcales</taxon>
        <taxon>Methylococcaceae</taxon>
        <taxon>Methylocaldum</taxon>
    </lineage>
</organism>